<keyword evidence="1" id="KW-0812">Transmembrane</keyword>
<comment type="caution">
    <text evidence="2">The sequence shown here is derived from an EMBL/GenBank/DDBJ whole genome shotgun (WGS) entry which is preliminary data.</text>
</comment>
<feature type="transmembrane region" description="Helical" evidence="1">
    <location>
        <begin position="39"/>
        <end position="57"/>
    </location>
</feature>
<name>A0A852V0H6_9ACTN</name>
<keyword evidence="1" id="KW-0472">Membrane</keyword>
<dbReference type="AlphaFoldDB" id="A0A852V0H6"/>
<protein>
    <submittedName>
        <fullName evidence="2">Lysylphosphatidylglycerol synthetase-like protein (DUF2156 family)</fullName>
    </submittedName>
</protein>
<accession>A0A852V0H6</accession>
<gene>
    <name evidence="2" type="ORF">HDA43_002933</name>
</gene>
<feature type="transmembrane region" description="Helical" evidence="1">
    <location>
        <begin position="126"/>
        <end position="144"/>
    </location>
</feature>
<evidence type="ECO:0000313" key="3">
    <source>
        <dbReference type="Proteomes" id="UP000576393"/>
    </source>
</evidence>
<keyword evidence="3" id="KW-1185">Reference proteome</keyword>
<proteinExistence type="predicted"/>
<feature type="transmembrane region" description="Helical" evidence="1">
    <location>
        <begin position="64"/>
        <end position="86"/>
    </location>
</feature>
<reference evidence="2 3" key="1">
    <citation type="submission" date="2020-07" db="EMBL/GenBank/DDBJ databases">
        <title>Sequencing the genomes of 1000 actinobacteria strains.</title>
        <authorList>
            <person name="Klenk H.-P."/>
        </authorList>
    </citation>
    <scope>NUCLEOTIDE SEQUENCE [LARGE SCALE GENOMIC DNA]</scope>
    <source>
        <strain evidence="2 3">DSM 45763</strain>
    </source>
</reference>
<evidence type="ECO:0000256" key="1">
    <source>
        <dbReference type="SAM" id="Phobius"/>
    </source>
</evidence>
<dbReference type="Proteomes" id="UP000576393">
    <property type="component" value="Unassembled WGS sequence"/>
</dbReference>
<keyword evidence="1" id="KW-1133">Transmembrane helix</keyword>
<sequence length="151" mass="16104">MNDRSAWLRPGLLALVAVSVLGTGAELAAERHWQAWNQLPPWGALVLLAAGAVIAALRDSRWAVAVVQVLSVVVLVVAALGVYLHVTADYDAGFLDQRYAATWESIPPLTRWWYAVSKTVGPAPPFASGALAQTAVVLLLATLVRRPGRGD</sequence>
<organism evidence="2 3">
    <name type="scientific">Streptosporangium sandarakinum</name>
    <dbReference type="NCBI Taxonomy" id="1260955"/>
    <lineage>
        <taxon>Bacteria</taxon>
        <taxon>Bacillati</taxon>
        <taxon>Actinomycetota</taxon>
        <taxon>Actinomycetes</taxon>
        <taxon>Streptosporangiales</taxon>
        <taxon>Streptosporangiaceae</taxon>
        <taxon>Streptosporangium</taxon>
    </lineage>
</organism>
<dbReference type="EMBL" id="JACCCO010000001">
    <property type="protein sequence ID" value="NYF40774.1"/>
    <property type="molecule type" value="Genomic_DNA"/>
</dbReference>
<dbReference type="RefSeq" id="WP_246423986.1">
    <property type="nucleotide sequence ID" value="NZ_JACCCO010000001.1"/>
</dbReference>
<evidence type="ECO:0000313" key="2">
    <source>
        <dbReference type="EMBL" id="NYF40774.1"/>
    </source>
</evidence>